<protein>
    <submittedName>
        <fullName evidence="7">Uncharacterized protein</fullName>
    </submittedName>
</protein>
<evidence type="ECO:0000313" key="7">
    <source>
        <dbReference type="EMBL" id="GJJ71919.1"/>
    </source>
</evidence>
<feature type="transmembrane region" description="Helical" evidence="6">
    <location>
        <begin position="128"/>
        <end position="152"/>
    </location>
</feature>
<dbReference type="Pfam" id="PF05255">
    <property type="entry name" value="UPF0220"/>
    <property type="match status" value="1"/>
</dbReference>
<dbReference type="EMBL" id="BQFW01000006">
    <property type="protein sequence ID" value="GJJ71919.1"/>
    <property type="molecule type" value="Genomic_DNA"/>
</dbReference>
<organism evidence="7 8">
    <name type="scientific">Entomortierella parvispora</name>
    <dbReference type="NCBI Taxonomy" id="205924"/>
    <lineage>
        <taxon>Eukaryota</taxon>
        <taxon>Fungi</taxon>
        <taxon>Fungi incertae sedis</taxon>
        <taxon>Mucoromycota</taxon>
        <taxon>Mortierellomycotina</taxon>
        <taxon>Mortierellomycetes</taxon>
        <taxon>Mortierellales</taxon>
        <taxon>Mortierellaceae</taxon>
        <taxon>Entomortierella</taxon>
    </lineage>
</organism>
<dbReference type="PANTHER" id="PTHR13180">
    <property type="entry name" value="SMALL MEMBRANE PROTEIN-RELATED"/>
    <property type="match status" value="1"/>
</dbReference>
<dbReference type="GO" id="GO:0016020">
    <property type="term" value="C:membrane"/>
    <property type="evidence" value="ECO:0007669"/>
    <property type="project" value="UniProtKB-SubCell"/>
</dbReference>
<evidence type="ECO:0000256" key="2">
    <source>
        <dbReference type="ARBA" id="ARBA00005335"/>
    </source>
</evidence>
<comment type="similarity">
    <text evidence="2">Belongs to the UPF0220 family.</text>
</comment>
<keyword evidence="3 6" id="KW-0812">Transmembrane</keyword>
<evidence type="ECO:0000313" key="8">
    <source>
        <dbReference type="Proteomes" id="UP000827284"/>
    </source>
</evidence>
<reference evidence="7" key="2">
    <citation type="journal article" date="2022" name="Microbiol. Resour. Announc.">
        <title>Whole-Genome Sequence of Entomortierella parvispora E1425, a Mucoromycotan Fungus Associated with Burkholderiaceae-Related Endosymbiotic Bacteria.</title>
        <authorList>
            <person name="Herlambang A."/>
            <person name="Guo Y."/>
            <person name="Takashima Y."/>
            <person name="Narisawa K."/>
            <person name="Ohta H."/>
            <person name="Nishizawa T."/>
        </authorList>
    </citation>
    <scope>NUCLEOTIDE SEQUENCE</scope>
    <source>
        <strain evidence="7">E1425</strain>
    </source>
</reference>
<proteinExistence type="inferred from homology"/>
<evidence type="ECO:0000256" key="5">
    <source>
        <dbReference type="ARBA" id="ARBA00023136"/>
    </source>
</evidence>
<comment type="subcellular location">
    <subcellularLocation>
        <location evidence="1">Membrane</location>
        <topology evidence="1">Multi-pass membrane protein</topology>
    </subcellularLocation>
</comment>
<evidence type="ECO:0000256" key="1">
    <source>
        <dbReference type="ARBA" id="ARBA00004141"/>
    </source>
</evidence>
<accession>A0A9P3LVE9</accession>
<keyword evidence="8" id="KW-1185">Reference proteome</keyword>
<dbReference type="Proteomes" id="UP000827284">
    <property type="component" value="Unassembled WGS sequence"/>
</dbReference>
<dbReference type="AlphaFoldDB" id="A0A9P3LVE9"/>
<evidence type="ECO:0000256" key="4">
    <source>
        <dbReference type="ARBA" id="ARBA00022989"/>
    </source>
</evidence>
<sequence length="165" mass="18146">MPSWGPKTREAGAYISGALFAIGWWFFIDSVVYSKNWDYGRDGEKHASIEFVDWVPGICSTLGLIIINCVDKASLTGDSFTFSDSGSVSVQWIARLFLFIGFSFMAGGLAGSISVMCLKYIIPDYGEVFTFWGICSVVQNAAIMLSAAVLWFSQNSSSDEYNFSI</sequence>
<feature type="transmembrane region" description="Helical" evidence="6">
    <location>
        <begin position="12"/>
        <end position="34"/>
    </location>
</feature>
<dbReference type="InterPro" id="IPR007919">
    <property type="entry name" value="UPF0220"/>
</dbReference>
<evidence type="ECO:0000256" key="6">
    <source>
        <dbReference type="SAM" id="Phobius"/>
    </source>
</evidence>
<reference evidence="7" key="1">
    <citation type="submission" date="2021-11" db="EMBL/GenBank/DDBJ databases">
        <authorList>
            <person name="Herlambang A."/>
            <person name="Guo Y."/>
            <person name="Takashima Y."/>
            <person name="Nishizawa T."/>
        </authorList>
    </citation>
    <scope>NUCLEOTIDE SEQUENCE</scope>
    <source>
        <strain evidence="7">E1425</strain>
    </source>
</reference>
<name>A0A9P3LVE9_9FUNG</name>
<comment type="caution">
    <text evidence="7">The sequence shown here is derived from an EMBL/GenBank/DDBJ whole genome shotgun (WGS) entry which is preliminary data.</text>
</comment>
<dbReference type="OrthoDB" id="268928at2759"/>
<feature type="transmembrane region" description="Helical" evidence="6">
    <location>
        <begin position="96"/>
        <end position="122"/>
    </location>
</feature>
<gene>
    <name evidence="7" type="ORF">EMPS_04276</name>
</gene>
<evidence type="ECO:0000256" key="3">
    <source>
        <dbReference type="ARBA" id="ARBA00022692"/>
    </source>
</evidence>
<keyword evidence="4 6" id="KW-1133">Transmembrane helix</keyword>
<keyword evidence="5 6" id="KW-0472">Membrane</keyword>